<evidence type="ECO:0000313" key="8">
    <source>
        <dbReference type="EMBL" id="WKW12459.1"/>
    </source>
</evidence>
<dbReference type="GO" id="GO:0000271">
    <property type="term" value="P:polysaccharide biosynthetic process"/>
    <property type="evidence" value="ECO:0007669"/>
    <property type="project" value="TreeGrafter"/>
</dbReference>
<evidence type="ECO:0000313" key="10">
    <source>
        <dbReference type="Proteomes" id="UP001229955"/>
    </source>
</evidence>
<dbReference type="Pfam" id="PF00908">
    <property type="entry name" value="dTDP_sugar_isom"/>
    <property type="match status" value="1"/>
</dbReference>
<feature type="active site" description="Proton donor" evidence="5">
    <location>
        <position position="131"/>
    </location>
</feature>
<feature type="site" description="Participates in a stacking interaction with the thymidine ring of dTDP-4-oxo-6-deoxyglucose" evidence="6">
    <location>
        <position position="137"/>
    </location>
</feature>
<evidence type="ECO:0000256" key="1">
    <source>
        <dbReference type="ARBA" id="ARBA00001298"/>
    </source>
</evidence>
<dbReference type="AlphaFoldDB" id="A0AA49JUX4"/>
<evidence type="ECO:0000313" key="9">
    <source>
        <dbReference type="EMBL" id="WKW15366.1"/>
    </source>
</evidence>
<dbReference type="Proteomes" id="UP001229955">
    <property type="component" value="Chromosome"/>
</dbReference>
<evidence type="ECO:0000256" key="3">
    <source>
        <dbReference type="ARBA" id="ARBA00012098"/>
    </source>
</evidence>
<dbReference type="Gene3D" id="2.60.120.10">
    <property type="entry name" value="Jelly Rolls"/>
    <property type="match status" value="1"/>
</dbReference>
<sequence length="188" mass="20885">MKVTALAIPDVKLIEPKVWGDARGFFFESYREDRYGEAGIAGPFVQDNQSYSQRGVLRGLHFQWPNNVQGKLVSVVQGAVWDVAVDIRRDSPTFGQWVGAELSAENHHQLWVPPGFAHGFVVLSETALFTYKCTALYSPADEVSIRWNDPTLAIQWPPAIAEPSLSAKDAAAPLLADLPSEKLPRLRR</sequence>
<dbReference type="InterPro" id="IPR011051">
    <property type="entry name" value="RmlC_Cupin_sf"/>
</dbReference>
<comment type="similarity">
    <text evidence="7">Belongs to the dTDP-4-dehydrorhamnose 3,5-epimerase family.</text>
</comment>
<dbReference type="EMBL" id="CP130613">
    <property type="protein sequence ID" value="WKW15366.1"/>
    <property type="molecule type" value="Genomic_DNA"/>
</dbReference>
<accession>A0AA49JUX4</accession>
<proteinExistence type="inferred from homology"/>
<evidence type="ECO:0000256" key="7">
    <source>
        <dbReference type="RuleBase" id="RU364069"/>
    </source>
</evidence>
<protein>
    <recommendedName>
        <fullName evidence="4 7">dTDP-4-dehydrorhamnose 3,5-epimerase</fullName>
        <ecNumber evidence="3 7">5.1.3.13</ecNumber>
    </recommendedName>
    <alternativeName>
        <fullName evidence="7">Thymidine diphospho-4-keto-rhamnose 3,5-epimerase</fullName>
    </alternativeName>
</protein>
<dbReference type="InterPro" id="IPR014710">
    <property type="entry name" value="RmlC-like_jellyroll"/>
</dbReference>
<feature type="active site" description="Proton acceptor" evidence="5">
    <location>
        <position position="61"/>
    </location>
</feature>
<evidence type="ECO:0000256" key="2">
    <source>
        <dbReference type="ARBA" id="ARBA00001997"/>
    </source>
</evidence>
<evidence type="ECO:0000256" key="5">
    <source>
        <dbReference type="PIRSR" id="PIRSR600888-1"/>
    </source>
</evidence>
<dbReference type="PANTHER" id="PTHR21047">
    <property type="entry name" value="DTDP-6-DEOXY-D-GLUCOSE-3,5 EPIMERASE"/>
    <property type="match status" value="1"/>
</dbReference>
<comment type="catalytic activity">
    <reaction evidence="1 7">
        <text>dTDP-4-dehydro-6-deoxy-alpha-D-glucose = dTDP-4-dehydro-beta-L-rhamnose</text>
        <dbReference type="Rhea" id="RHEA:16969"/>
        <dbReference type="ChEBI" id="CHEBI:57649"/>
        <dbReference type="ChEBI" id="CHEBI:62830"/>
        <dbReference type="EC" id="5.1.3.13"/>
    </reaction>
</comment>
<dbReference type="NCBIfam" id="TIGR01221">
    <property type="entry name" value="rmlC"/>
    <property type="match status" value="1"/>
</dbReference>
<dbReference type="GO" id="GO:0008830">
    <property type="term" value="F:dTDP-4-dehydrorhamnose 3,5-epimerase activity"/>
    <property type="evidence" value="ECO:0007669"/>
    <property type="project" value="UniProtKB-UniRule"/>
</dbReference>
<dbReference type="EMBL" id="CP130612">
    <property type="protein sequence ID" value="WKW12459.1"/>
    <property type="molecule type" value="Genomic_DNA"/>
</dbReference>
<comment type="pathway">
    <text evidence="7">Carbohydrate biosynthesis; dTDP-L-rhamnose biosynthesis.</text>
</comment>
<keyword evidence="7 8" id="KW-0413">Isomerase</keyword>
<dbReference type="InterPro" id="IPR000888">
    <property type="entry name" value="RmlC-like"/>
</dbReference>
<dbReference type="PANTHER" id="PTHR21047:SF2">
    <property type="entry name" value="THYMIDINE DIPHOSPHO-4-KETO-RHAMNOSE 3,5-EPIMERASE"/>
    <property type="match status" value="1"/>
</dbReference>
<dbReference type="SUPFAM" id="SSF51182">
    <property type="entry name" value="RmlC-like cupins"/>
    <property type="match status" value="1"/>
</dbReference>
<name>A0AA49JUX4_9BACT</name>
<dbReference type="CDD" id="cd00438">
    <property type="entry name" value="cupin_RmlC"/>
    <property type="match status" value="1"/>
</dbReference>
<dbReference type="KEGG" id="pspc:Strain318_001751"/>
<gene>
    <name evidence="8" type="primary">rfbC</name>
    <name evidence="8" type="ORF">Strain138_001752</name>
    <name evidence="9" type="ORF">Strain318_001751</name>
</gene>
<dbReference type="GO" id="GO:0005829">
    <property type="term" value="C:cytosol"/>
    <property type="evidence" value="ECO:0007669"/>
    <property type="project" value="TreeGrafter"/>
</dbReference>
<dbReference type="RefSeq" id="WP_367885337.1">
    <property type="nucleotide sequence ID" value="NZ_CP130612.1"/>
</dbReference>
<reference evidence="8" key="1">
    <citation type="submission" date="2023-07" db="EMBL/GenBank/DDBJ databases">
        <authorList>
            <person name="Haufschild T."/>
            <person name="Kallscheuer N."/>
            <person name="Hammer J."/>
            <person name="Kohn T."/>
            <person name="Kabuu M."/>
            <person name="Jogler M."/>
            <person name="Wohfarth N."/>
            <person name="Heuer A."/>
            <person name="Rohde M."/>
            <person name="van Teeseling M.C.F."/>
            <person name="Jogler C."/>
        </authorList>
    </citation>
    <scope>NUCLEOTIDE SEQUENCE</scope>
    <source>
        <strain evidence="8">Strain 138</strain>
        <strain evidence="9">Strain 318</strain>
    </source>
</reference>
<keyword evidence="10" id="KW-1185">Reference proteome</keyword>
<organism evidence="8">
    <name type="scientific">Pseudogemmatithrix spongiicola</name>
    <dbReference type="NCBI Taxonomy" id="3062599"/>
    <lineage>
        <taxon>Bacteria</taxon>
        <taxon>Pseudomonadati</taxon>
        <taxon>Gemmatimonadota</taxon>
        <taxon>Gemmatimonadia</taxon>
        <taxon>Gemmatimonadales</taxon>
        <taxon>Gemmatimonadaceae</taxon>
        <taxon>Pseudogemmatithrix</taxon>
    </lineage>
</organism>
<comment type="subunit">
    <text evidence="7">Homodimer.</text>
</comment>
<comment type="function">
    <text evidence="2 7">Catalyzes the epimerization of the C3' and C5'positions of dTDP-6-deoxy-D-xylo-4-hexulose, forming dTDP-6-deoxy-L-lyxo-4-hexulose.</text>
</comment>
<evidence type="ECO:0000256" key="6">
    <source>
        <dbReference type="PIRSR" id="PIRSR600888-3"/>
    </source>
</evidence>
<dbReference type="GO" id="GO:0019305">
    <property type="term" value="P:dTDP-rhamnose biosynthetic process"/>
    <property type="evidence" value="ECO:0007669"/>
    <property type="project" value="UniProtKB-UniRule"/>
</dbReference>
<accession>A0AA49K0I8</accession>
<dbReference type="EC" id="5.1.3.13" evidence="3 7"/>
<evidence type="ECO:0000256" key="4">
    <source>
        <dbReference type="ARBA" id="ARBA00019595"/>
    </source>
</evidence>